<comment type="caution">
    <text evidence="1">The sequence shown here is derived from an EMBL/GenBank/DDBJ whole genome shotgun (WGS) entry which is preliminary data.</text>
</comment>
<dbReference type="Gene3D" id="1.20.120.160">
    <property type="entry name" value="HPT domain"/>
    <property type="match status" value="1"/>
</dbReference>
<evidence type="ECO:0000313" key="2">
    <source>
        <dbReference type="Proteomes" id="UP000272560"/>
    </source>
</evidence>
<name>A0A3A5MH99_9MICC</name>
<dbReference type="InterPro" id="IPR036641">
    <property type="entry name" value="HPT_dom_sf"/>
</dbReference>
<protein>
    <submittedName>
        <fullName evidence="1">Hpt domain-containing protein</fullName>
    </submittedName>
</protein>
<keyword evidence="2" id="KW-1185">Reference proteome</keyword>
<dbReference type="AlphaFoldDB" id="A0A3A5MH99"/>
<evidence type="ECO:0000313" key="1">
    <source>
        <dbReference type="EMBL" id="RJT82956.1"/>
    </source>
</evidence>
<proteinExistence type="predicted"/>
<dbReference type="EMBL" id="QZVT01000001">
    <property type="protein sequence ID" value="RJT82956.1"/>
    <property type="molecule type" value="Genomic_DNA"/>
</dbReference>
<dbReference type="Proteomes" id="UP000272560">
    <property type="component" value="Unassembled WGS sequence"/>
</dbReference>
<reference evidence="1 2" key="1">
    <citation type="submission" date="2018-09" db="EMBL/GenBank/DDBJ databases">
        <title>Novel species of Arthrobacter.</title>
        <authorList>
            <person name="Liu Q."/>
            <person name="Xin Y.-H."/>
        </authorList>
    </citation>
    <scope>NUCLEOTIDE SEQUENCE [LARGE SCALE GENOMIC DNA]</scope>
    <source>
        <strain evidence="1 2">Hz2</strain>
    </source>
</reference>
<dbReference type="GO" id="GO:0000160">
    <property type="term" value="P:phosphorelay signal transduction system"/>
    <property type="evidence" value="ECO:0007669"/>
    <property type="project" value="InterPro"/>
</dbReference>
<dbReference type="OrthoDB" id="4945046at2"/>
<sequence>MMLLDCAPEVLPLVDLTVLSSLEQQLNDAGPAKAFAQDYVIGFGDRFLRLTSSIGNADLPAALDVALSLRSSSTMVGATRLSALAASFESAVLTADLETARRVLPEIERCGLDTIRELESRYLVPA</sequence>
<gene>
    <name evidence="1" type="ORF">D6T63_00380</name>
</gene>
<accession>A0A3A5MH99</accession>
<dbReference type="RefSeq" id="WP_120147062.1">
    <property type="nucleotide sequence ID" value="NZ_QZVT01000001.1"/>
</dbReference>
<organism evidence="1 2">
    <name type="scientific">Arthrobacter cheniae</name>
    <dbReference type="NCBI Taxonomy" id="1258888"/>
    <lineage>
        <taxon>Bacteria</taxon>
        <taxon>Bacillati</taxon>
        <taxon>Actinomycetota</taxon>
        <taxon>Actinomycetes</taxon>
        <taxon>Micrococcales</taxon>
        <taxon>Micrococcaceae</taxon>
        <taxon>Arthrobacter</taxon>
    </lineage>
</organism>
<dbReference type="SUPFAM" id="SSF47226">
    <property type="entry name" value="Histidine-containing phosphotransfer domain, HPT domain"/>
    <property type="match status" value="1"/>
</dbReference>